<evidence type="ECO:0000313" key="6">
    <source>
        <dbReference type="Proteomes" id="UP000230605"/>
    </source>
</evidence>
<dbReference type="GO" id="GO:0000981">
    <property type="term" value="F:DNA-binding transcription factor activity, RNA polymerase II-specific"/>
    <property type="evidence" value="ECO:0007669"/>
    <property type="project" value="InterPro"/>
</dbReference>
<dbReference type="SMART" id="SM00906">
    <property type="entry name" value="Fungal_trans"/>
    <property type="match status" value="2"/>
</dbReference>
<protein>
    <recommendedName>
        <fullName evidence="4">Xylanolytic transcriptional activator regulatory domain-containing protein</fullName>
    </recommendedName>
</protein>
<keyword evidence="2" id="KW-0479">Metal-binding</keyword>
<dbReference type="CDD" id="cd12148">
    <property type="entry name" value="fungal_TF_MHR"/>
    <property type="match status" value="1"/>
</dbReference>
<organism evidence="5 6">
    <name type="scientific">Cercospora beticola</name>
    <name type="common">Sugarbeet leaf spot fungus</name>
    <dbReference type="NCBI Taxonomy" id="122368"/>
    <lineage>
        <taxon>Eukaryota</taxon>
        <taxon>Fungi</taxon>
        <taxon>Dikarya</taxon>
        <taxon>Ascomycota</taxon>
        <taxon>Pezizomycotina</taxon>
        <taxon>Dothideomycetes</taxon>
        <taxon>Dothideomycetidae</taxon>
        <taxon>Mycosphaerellales</taxon>
        <taxon>Mycosphaerellaceae</taxon>
        <taxon>Cercospora</taxon>
    </lineage>
</organism>
<accession>A0A2G5HNM8</accession>
<dbReference type="AlphaFoldDB" id="A0A2G5HNM8"/>
<dbReference type="InterPro" id="IPR036864">
    <property type="entry name" value="Zn2-C6_fun-type_DNA-bd_sf"/>
</dbReference>
<dbReference type="OrthoDB" id="2269373at2759"/>
<dbReference type="PANTHER" id="PTHR31001:SF85">
    <property type="entry name" value="ZN(II)2CYS6 TRANSCRIPTION FACTOR (EUROFUNG)"/>
    <property type="match status" value="1"/>
</dbReference>
<comment type="caution">
    <text evidence="5">The sequence shown here is derived from an EMBL/GenBank/DDBJ whole genome shotgun (WGS) entry which is preliminary data.</text>
</comment>
<dbReference type="GO" id="GO:0008270">
    <property type="term" value="F:zinc ion binding"/>
    <property type="evidence" value="ECO:0007669"/>
    <property type="project" value="InterPro"/>
</dbReference>
<evidence type="ECO:0000256" key="3">
    <source>
        <dbReference type="ARBA" id="ARBA00023242"/>
    </source>
</evidence>
<dbReference type="InterPro" id="IPR050613">
    <property type="entry name" value="Sec_Metabolite_Reg"/>
</dbReference>
<proteinExistence type="predicted"/>
<keyword evidence="3" id="KW-0539">Nucleus</keyword>
<dbReference type="EMBL" id="LKMD01000105">
    <property type="protein sequence ID" value="PIA93853.1"/>
    <property type="molecule type" value="Genomic_DNA"/>
</dbReference>
<dbReference type="InterPro" id="IPR007219">
    <property type="entry name" value="XnlR_reg_dom"/>
</dbReference>
<gene>
    <name evidence="5" type="ORF">CB0940_04814</name>
</gene>
<evidence type="ECO:0000259" key="4">
    <source>
        <dbReference type="SMART" id="SM00906"/>
    </source>
</evidence>
<sequence>MPTCSNCLKSGIDCVYTEPPPRRRKRRLSGDISAKLAEYERILKHNGLFPLAETRDSTPLDTQNKPVALRSTQGATSQAGRLVTSTGSTRYVNSNLWDNIDDDEMQQASEEDDQEAVMSGMEDSVAAEDPFSLALMADHRTLLRYHPDHSQAVATWRTYLENVEPLCKVLHTPTVGKLIERGALDPSTVTKTEECLLFAIYHFAVLSMTEADCLKQCQQPRAVLLKRYHFCARQALVNAKFLKTTDMNIMQAYVLFLLSCRTHYDPSTYWILTGVAARISQRMGLHRDGEAAGLPPFEVQMRRRLFYQVVPLDGMSSRESGVSDASTPDHFDTLPPLNVNDDQIWPGMTTKPVSQKGATEMVFCLSRSYIGRAFAASKQLKDDDEAQKMISRTEDEVEDLYLRYCEFANPLHLLTNLATRSALNAMRLRVRLPRLNERPDTDDSRRERLRLSCKILDTDAAAHTHSTLRKYMWYIGPLFAWGTWDALISIVTALQRPDSLSRTETDDMWEKVEQLYSNHMDLMIKSKSALQVAIGRLALKAWDANPPSKQTPQPEFIVALRASRRFQYLAKRAMAGPVEGATFDEVSLKQQPSVLFDANATKPGDSPDLDFDFDYGNLLDDSAPDWVFWDNLIKDFQSQGAQN</sequence>
<comment type="subcellular location">
    <subcellularLocation>
        <location evidence="1">Nucleus</location>
    </subcellularLocation>
</comment>
<evidence type="ECO:0000256" key="2">
    <source>
        <dbReference type="ARBA" id="ARBA00022723"/>
    </source>
</evidence>
<feature type="domain" description="Xylanolytic transcriptional activator regulatory" evidence="4">
    <location>
        <begin position="269"/>
        <end position="342"/>
    </location>
</feature>
<dbReference type="Pfam" id="PF04082">
    <property type="entry name" value="Fungal_trans"/>
    <property type="match status" value="1"/>
</dbReference>
<dbReference type="InterPro" id="IPR001138">
    <property type="entry name" value="Zn2Cys6_DnaBD"/>
</dbReference>
<evidence type="ECO:0000313" key="5">
    <source>
        <dbReference type="EMBL" id="PIA93853.1"/>
    </source>
</evidence>
<dbReference type="CDD" id="cd00067">
    <property type="entry name" value="GAL4"/>
    <property type="match status" value="1"/>
</dbReference>
<feature type="domain" description="Xylanolytic transcriptional activator regulatory" evidence="4">
    <location>
        <begin position="411"/>
        <end position="485"/>
    </location>
</feature>
<dbReference type="GO" id="GO:0005634">
    <property type="term" value="C:nucleus"/>
    <property type="evidence" value="ECO:0007669"/>
    <property type="project" value="UniProtKB-SubCell"/>
</dbReference>
<dbReference type="Gene3D" id="4.10.240.10">
    <property type="entry name" value="Zn(2)-C6 fungal-type DNA-binding domain"/>
    <property type="match status" value="1"/>
</dbReference>
<dbReference type="GO" id="GO:0006351">
    <property type="term" value="P:DNA-templated transcription"/>
    <property type="evidence" value="ECO:0007669"/>
    <property type="project" value="InterPro"/>
</dbReference>
<evidence type="ECO:0000256" key="1">
    <source>
        <dbReference type="ARBA" id="ARBA00004123"/>
    </source>
</evidence>
<dbReference type="PANTHER" id="PTHR31001">
    <property type="entry name" value="UNCHARACTERIZED TRANSCRIPTIONAL REGULATORY PROTEIN"/>
    <property type="match status" value="1"/>
</dbReference>
<reference evidence="5 6" key="1">
    <citation type="submission" date="2015-10" db="EMBL/GenBank/DDBJ databases">
        <title>The cercosporin biosynthetic gene cluster was horizontally transferred to several fungal lineages and shown to be expanded in Cercospora beticola based on microsynteny with recipient genomes.</title>
        <authorList>
            <person name="De Jonge R."/>
            <person name="Ebert M.K."/>
            <person name="Suttle J.C."/>
            <person name="Jurick Ii W.M."/>
            <person name="Secor G.A."/>
            <person name="Thomma B.P."/>
            <person name="Van De Peer Y."/>
            <person name="Bolton M.D."/>
        </authorList>
    </citation>
    <scope>NUCLEOTIDE SEQUENCE [LARGE SCALE GENOMIC DNA]</scope>
    <source>
        <strain evidence="5 6">09-40</strain>
    </source>
</reference>
<dbReference type="GO" id="GO:0003677">
    <property type="term" value="F:DNA binding"/>
    <property type="evidence" value="ECO:0007669"/>
    <property type="project" value="InterPro"/>
</dbReference>
<dbReference type="Proteomes" id="UP000230605">
    <property type="component" value="Chromosome 4"/>
</dbReference>
<name>A0A2G5HNM8_CERBT</name>